<dbReference type="Proteomes" id="UP000319576">
    <property type="component" value="Chromosome"/>
</dbReference>
<evidence type="ECO:0000256" key="8">
    <source>
        <dbReference type="ARBA" id="ARBA00022741"/>
    </source>
</evidence>
<dbReference type="GO" id="GO:0005524">
    <property type="term" value="F:ATP binding"/>
    <property type="evidence" value="ECO:0007669"/>
    <property type="project" value="UniProtKB-KW"/>
</dbReference>
<comment type="catalytic activity">
    <reaction evidence="1">
        <text>ATP + protein L-histidine = ADP + protein N-phospho-L-histidine.</text>
        <dbReference type="EC" id="2.7.13.3"/>
    </reaction>
</comment>
<keyword evidence="8" id="KW-0547">Nucleotide-binding</keyword>
<dbReference type="AlphaFoldDB" id="A0A517XUR6"/>
<dbReference type="Pfam" id="PF02518">
    <property type="entry name" value="HATPase_c"/>
    <property type="match status" value="1"/>
</dbReference>
<evidence type="ECO:0000313" key="16">
    <source>
        <dbReference type="EMBL" id="QDU21246.1"/>
    </source>
</evidence>
<dbReference type="EMBL" id="CP036273">
    <property type="protein sequence ID" value="QDU21246.1"/>
    <property type="molecule type" value="Genomic_DNA"/>
</dbReference>
<evidence type="ECO:0000256" key="4">
    <source>
        <dbReference type="ARBA" id="ARBA00012438"/>
    </source>
</evidence>
<dbReference type="Gene3D" id="1.10.287.130">
    <property type="match status" value="1"/>
</dbReference>
<dbReference type="InterPro" id="IPR036097">
    <property type="entry name" value="HisK_dim/P_sf"/>
</dbReference>
<dbReference type="RefSeq" id="WP_238389456.1">
    <property type="nucleotide sequence ID" value="NZ_CP036273.1"/>
</dbReference>
<dbReference type="InterPro" id="IPR005467">
    <property type="entry name" value="His_kinase_dom"/>
</dbReference>
<dbReference type="GO" id="GO:0005886">
    <property type="term" value="C:plasma membrane"/>
    <property type="evidence" value="ECO:0007669"/>
    <property type="project" value="UniProtKB-SubCell"/>
</dbReference>
<dbReference type="GO" id="GO:0045121">
    <property type="term" value="C:membrane raft"/>
    <property type="evidence" value="ECO:0007669"/>
    <property type="project" value="UniProtKB-SubCell"/>
</dbReference>
<dbReference type="PANTHER" id="PTHR43547">
    <property type="entry name" value="TWO-COMPONENT HISTIDINE KINASE"/>
    <property type="match status" value="1"/>
</dbReference>
<evidence type="ECO:0000256" key="3">
    <source>
        <dbReference type="ARBA" id="ARBA00004314"/>
    </source>
</evidence>
<evidence type="ECO:0000256" key="5">
    <source>
        <dbReference type="ARBA" id="ARBA00022475"/>
    </source>
</evidence>
<comment type="subcellular location">
    <subcellularLocation>
        <location evidence="2">Cell membrane</location>
    </subcellularLocation>
    <subcellularLocation>
        <location evidence="3">Membrane raft</location>
        <topology evidence="3">Multi-pass membrane protein</topology>
    </subcellularLocation>
</comment>
<keyword evidence="5" id="KW-1003">Cell membrane</keyword>
<protein>
    <recommendedName>
        <fullName evidence="4">histidine kinase</fullName>
        <ecNumber evidence="4">2.7.13.3</ecNumber>
    </recommendedName>
</protein>
<keyword evidence="10" id="KW-0067">ATP-binding</keyword>
<gene>
    <name evidence="16" type="primary">phoR_4</name>
    <name evidence="16" type="ORF">ETAA1_32110</name>
</gene>
<sequence>MRDLAEMIAEPLAVLVIDDDREDYLLTREMLADVGGVAFKLDHAATYDDGLAQLRAGKHDAVLLDYRLGGRTGIDLLREAQELERRPPIILLTGRGQRDVALEALTLGVSDYLEKSGLSPALLERVILYAMRQRQQEERLEEKVRARTAELARANDALRDEDRRKNDFIAMLAHELRNPLAPIRNALEIMRLTADDAEAVERSRAMLERQVGQMVRLIDDLLDVSRITTGKLRVQAEPITLRAVLDAAAEISRPALDKAKVRFEVCVPAESVPLYGDRVRLAQVFSNLLNNAAKYTPEGGTVKLAAERSGAEVVVTVRDSGVGIPADVLPRVFDLFTQVDRTLNRSQGGLGIGLALVQRLVQLHGGRVSVRSDGPGRGAEFTVRLPVAE</sequence>
<evidence type="ECO:0000256" key="11">
    <source>
        <dbReference type="ARBA" id="ARBA00023012"/>
    </source>
</evidence>
<evidence type="ECO:0000256" key="12">
    <source>
        <dbReference type="ARBA" id="ARBA00023136"/>
    </source>
</evidence>
<dbReference type="SMART" id="SM00388">
    <property type="entry name" value="HisKA"/>
    <property type="match status" value="1"/>
</dbReference>
<keyword evidence="12" id="KW-0472">Membrane</keyword>
<organism evidence="16 17">
    <name type="scientific">Urbifossiella limnaea</name>
    <dbReference type="NCBI Taxonomy" id="2528023"/>
    <lineage>
        <taxon>Bacteria</taxon>
        <taxon>Pseudomonadati</taxon>
        <taxon>Planctomycetota</taxon>
        <taxon>Planctomycetia</taxon>
        <taxon>Gemmatales</taxon>
        <taxon>Gemmataceae</taxon>
        <taxon>Urbifossiella</taxon>
    </lineage>
</organism>
<accession>A0A517XUR6</accession>
<evidence type="ECO:0000256" key="10">
    <source>
        <dbReference type="ARBA" id="ARBA00022840"/>
    </source>
</evidence>
<keyword evidence="11" id="KW-0902">Two-component regulatory system</keyword>
<dbReference type="SMART" id="SM00448">
    <property type="entry name" value="REC"/>
    <property type="match status" value="1"/>
</dbReference>
<dbReference type="InterPro" id="IPR003594">
    <property type="entry name" value="HATPase_dom"/>
</dbReference>
<dbReference type="SUPFAM" id="SSF55874">
    <property type="entry name" value="ATPase domain of HSP90 chaperone/DNA topoisomerase II/histidine kinase"/>
    <property type="match status" value="1"/>
</dbReference>
<dbReference type="Gene3D" id="3.30.565.10">
    <property type="entry name" value="Histidine kinase-like ATPase, C-terminal domain"/>
    <property type="match status" value="1"/>
</dbReference>
<feature type="domain" description="Histidine kinase" evidence="14">
    <location>
        <begin position="171"/>
        <end position="389"/>
    </location>
</feature>
<dbReference type="EC" id="2.7.13.3" evidence="4"/>
<proteinExistence type="predicted"/>
<dbReference type="InterPro" id="IPR004358">
    <property type="entry name" value="Sig_transdc_His_kin-like_C"/>
</dbReference>
<dbReference type="FunFam" id="3.30.565.10:FF:000023">
    <property type="entry name" value="PAS domain-containing sensor histidine kinase"/>
    <property type="match status" value="1"/>
</dbReference>
<dbReference type="InterPro" id="IPR011006">
    <property type="entry name" value="CheY-like_superfamily"/>
</dbReference>
<name>A0A517XUR6_9BACT</name>
<dbReference type="InterPro" id="IPR001789">
    <property type="entry name" value="Sig_transdc_resp-reg_receiver"/>
</dbReference>
<dbReference type="InterPro" id="IPR003661">
    <property type="entry name" value="HisK_dim/P_dom"/>
</dbReference>
<dbReference type="InterPro" id="IPR036890">
    <property type="entry name" value="HATPase_C_sf"/>
</dbReference>
<dbReference type="SMART" id="SM00387">
    <property type="entry name" value="HATPase_c"/>
    <property type="match status" value="1"/>
</dbReference>
<dbReference type="PROSITE" id="PS50110">
    <property type="entry name" value="RESPONSE_REGULATORY"/>
    <property type="match status" value="1"/>
</dbReference>
<dbReference type="PROSITE" id="PS50109">
    <property type="entry name" value="HIS_KIN"/>
    <property type="match status" value="1"/>
</dbReference>
<evidence type="ECO:0000256" key="2">
    <source>
        <dbReference type="ARBA" id="ARBA00004236"/>
    </source>
</evidence>
<keyword evidence="6 13" id="KW-0597">Phosphoprotein</keyword>
<dbReference type="GO" id="GO:0000155">
    <property type="term" value="F:phosphorelay sensor kinase activity"/>
    <property type="evidence" value="ECO:0007669"/>
    <property type="project" value="InterPro"/>
</dbReference>
<dbReference type="Pfam" id="PF00512">
    <property type="entry name" value="HisKA"/>
    <property type="match status" value="1"/>
</dbReference>
<feature type="modified residue" description="4-aspartylphosphate" evidence="13">
    <location>
        <position position="65"/>
    </location>
</feature>
<evidence type="ECO:0000256" key="9">
    <source>
        <dbReference type="ARBA" id="ARBA00022777"/>
    </source>
</evidence>
<evidence type="ECO:0000256" key="13">
    <source>
        <dbReference type="PROSITE-ProRule" id="PRU00169"/>
    </source>
</evidence>
<dbReference type="KEGG" id="uli:ETAA1_32110"/>
<evidence type="ECO:0000313" key="17">
    <source>
        <dbReference type="Proteomes" id="UP000319576"/>
    </source>
</evidence>
<evidence type="ECO:0000259" key="15">
    <source>
        <dbReference type="PROSITE" id="PS50110"/>
    </source>
</evidence>
<dbReference type="CDD" id="cd16922">
    <property type="entry name" value="HATPase_EvgS-ArcB-TorS-like"/>
    <property type="match status" value="1"/>
</dbReference>
<keyword evidence="7 16" id="KW-0808">Transferase</keyword>
<dbReference type="CDD" id="cd00156">
    <property type="entry name" value="REC"/>
    <property type="match status" value="1"/>
</dbReference>
<evidence type="ECO:0000256" key="1">
    <source>
        <dbReference type="ARBA" id="ARBA00000085"/>
    </source>
</evidence>
<dbReference type="SUPFAM" id="SSF52172">
    <property type="entry name" value="CheY-like"/>
    <property type="match status" value="1"/>
</dbReference>
<keyword evidence="9" id="KW-0418">Kinase</keyword>
<evidence type="ECO:0000259" key="14">
    <source>
        <dbReference type="PROSITE" id="PS50109"/>
    </source>
</evidence>
<evidence type="ECO:0000256" key="7">
    <source>
        <dbReference type="ARBA" id="ARBA00022679"/>
    </source>
</evidence>
<dbReference type="FunFam" id="1.10.287.130:FF:000001">
    <property type="entry name" value="Two-component sensor histidine kinase"/>
    <property type="match status" value="1"/>
</dbReference>
<dbReference type="CDD" id="cd00082">
    <property type="entry name" value="HisKA"/>
    <property type="match status" value="1"/>
</dbReference>
<dbReference type="PANTHER" id="PTHR43547:SF2">
    <property type="entry name" value="HYBRID SIGNAL TRANSDUCTION HISTIDINE KINASE C"/>
    <property type="match status" value="1"/>
</dbReference>
<keyword evidence="17" id="KW-1185">Reference proteome</keyword>
<feature type="domain" description="Response regulatory" evidence="15">
    <location>
        <begin position="13"/>
        <end position="130"/>
    </location>
</feature>
<evidence type="ECO:0000256" key="6">
    <source>
        <dbReference type="ARBA" id="ARBA00022553"/>
    </source>
</evidence>
<dbReference type="PRINTS" id="PR00344">
    <property type="entry name" value="BCTRLSENSOR"/>
</dbReference>
<dbReference type="Gene3D" id="3.40.50.2300">
    <property type="match status" value="1"/>
</dbReference>
<reference evidence="16 17" key="1">
    <citation type="submission" date="2019-02" db="EMBL/GenBank/DDBJ databases">
        <title>Deep-cultivation of Planctomycetes and their phenomic and genomic characterization uncovers novel biology.</title>
        <authorList>
            <person name="Wiegand S."/>
            <person name="Jogler M."/>
            <person name="Boedeker C."/>
            <person name="Pinto D."/>
            <person name="Vollmers J."/>
            <person name="Rivas-Marin E."/>
            <person name="Kohn T."/>
            <person name="Peeters S.H."/>
            <person name="Heuer A."/>
            <person name="Rast P."/>
            <person name="Oberbeckmann S."/>
            <person name="Bunk B."/>
            <person name="Jeske O."/>
            <person name="Meyerdierks A."/>
            <person name="Storesund J.E."/>
            <person name="Kallscheuer N."/>
            <person name="Luecker S."/>
            <person name="Lage O.M."/>
            <person name="Pohl T."/>
            <person name="Merkel B.J."/>
            <person name="Hornburger P."/>
            <person name="Mueller R.-W."/>
            <person name="Bruemmer F."/>
            <person name="Labrenz M."/>
            <person name="Spormann A.M."/>
            <person name="Op den Camp H."/>
            <person name="Overmann J."/>
            <person name="Amann R."/>
            <person name="Jetten M.S.M."/>
            <person name="Mascher T."/>
            <person name="Medema M.H."/>
            <person name="Devos D.P."/>
            <person name="Kaster A.-K."/>
            <person name="Ovreas L."/>
            <person name="Rohde M."/>
            <person name="Galperin M.Y."/>
            <person name="Jogler C."/>
        </authorList>
    </citation>
    <scope>NUCLEOTIDE SEQUENCE [LARGE SCALE GENOMIC DNA]</scope>
    <source>
        <strain evidence="16 17">ETA_A1</strain>
    </source>
</reference>
<dbReference type="SUPFAM" id="SSF47384">
    <property type="entry name" value="Homodimeric domain of signal transducing histidine kinase"/>
    <property type="match status" value="1"/>
</dbReference>
<dbReference type="Pfam" id="PF00072">
    <property type="entry name" value="Response_reg"/>
    <property type="match status" value="1"/>
</dbReference>